<keyword evidence="4" id="KW-0472">Membrane</keyword>
<organism evidence="7 8">
    <name type="scientific">Janthinobacterium fluminis</name>
    <dbReference type="NCBI Taxonomy" id="2987524"/>
    <lineage>
        <taxon>Bacteria</taxon>
        <taxon>Pseudomonadati</taxon>
        <taxon>Pseudomonadota</taxon>
        <taxon>Betaproteobacteria</taxon>
        <taxon>Burkholderiales</taxon>
        <taxon>Oxalobacteraceae</taxon>
        <taxon>Janthinobacterium</taxon>
    </lineage>
</organism>
<dbReference type="SMART" id="SM00304">
    <property type="entry name" value="HAMP"/>
    <property type="match status" value="1"/>
</dbReference>
<keyword evidence="4" id="KW-0812">Transmembrane</keyword>
<dbReference type="InterPro" id="IPR050469">
    <property type="entry name" value="Diguanylate_Cyclase"/>
</dbReference>
<keyword evidence="3" id="KW-0175">Coiled coil</keyword>
<keyword evidence="8" id="KW-1185">Reference proteome</keyword>
<dbReference type="Gene3D" id="6.10.340.10">
    <property type="match status" value="1"/>
</dbReference>
<feature type="domain" description="HAMP" evidence="5">
    <location>
        <begin position="342"/>
        <end position="395"/>
    </location>
</feature>
<dbReference type="NCBIfam" id="TIGR00254">
    <property type="entry name" value="GGDEF"/>
    <property type="match status" value="1"/>
</dbReference>
<dbReference type="RefSeq" id="WP_273674207.1">
    <property type="nucleotide sequence ID" value="NZ_JAQQXR010000013.1"/>
</dbReference>
<dbReference type="InterPro" id="IPR043128">
    <property type="entry name" value="Rev_trsase/Diguanyl_cyclase"/>
</dbReference>
<name>A0ABT5K5Z5_9BURK</name>
<feature type="transmembrane region" description="Helical" evidence="4">
    <location>
        <begin position="319"/>
        <end position="340"/>
    </location>
</feature>
<dbReference type="SUPFAM" id="SSF55073">
    <property type="entry name" value="Nucleotide cyclase"/>
    <property type="match status" value="1"/>
</dbReference>
<dbReference type="CDD" id="cd06225">
    <property type="entry name" value="HAMP"/>
    <property type="match status" value="1"/>
</dbReference>
<keyword evidence="4" id="KW-1133">Transmembrane helix</keyword>
<dbReference type="CDD" id="cd01949">
    <property type="entry name" value="GGDEF"/>
    <property type="match status" value="1"/>
</dbReference>
<evidence type="ECO:0000259" key="6">
    <source>
        <dbReference type="PROSITE" id="PS50887"/>
    </source>
</evidence>
<reference evidence="7 8" key="1">
    <citation type="submission" date="2022-10" db="EMBL/GenBank/DDBJ databases">
        <title>Janthinobacterium sp. hw3 Genome sequencing.</title>
        <authorList>
            <person name="Park S."/>
        </authorList>
    </citation>
    <scope>NUCLEOTIDE SEQUENCE [LARGE SCALE GENOMIC DNA]</scope>
    <source>
        <strain evidence="8">hw3</strain>
    </source>
</reference>
<dbReference type="Pfam" id="PF00990">
    <property type="entry name" value="GGDEF"/>
    <property type="match status" value="1"/>
</dbReference>
<dbReference type="Proteomes" id="UP001221208">
    <property type="component" value="Unassembled WGS sequence"/>
</dbReference>
<comment type="caution">
    <text evidence="7">The sequence shown here is derived from an EMBL/GenBank/DDBJ whole genome shotgun (WGS) entry which is preliminary data.</text>
</comment>
<feature type="domain" description="GGDEF" evidence="6">
    <location>
        <begin position="441"/>
        <end position="573"/>
    </location>
</feature>
<dbReference type="EMBL" id="JAQQXR010000013">
    <property type="protein sequence ID" value="MDC8760427.1"/>
    <property type="molecule type" value="Genomic_DNA"/>
</dbReference>
<dbReference type="Pfam" id="PF00672">
    <property type="entry name" value="HAMP"/>
    <property type="match status" value="1"/>
</dbReference>
<dbReference type="SMART" id="SM00267">
    <property type="entry name" value="GGDEF"/>
    <property type="match status" value="1"/>
</dbReference>
<comment type="catalytic activity">
    <reaction evidence="2">
        <text>2 GTP = 3',3'-c-di-GMP + 2 diphosphate</text>
        <dbReference type="Rhea" id="RHEA:24898"/>
        <dbReference type="ChEBI" id="CHEBI:33019"/>
        <dbReference type="ChEBI" id="CHEBI:37565"/>
        <dbReference type="ChEBI" id="CHEBI:58805"/>
        <dbReference type="EC" id="2.7.7.65"/>
    </reaction>
</comment>
<sequence length="573" mass="61000">MKLSKLFALATLVLALLISSMLARILAGEWRHYQATRAGLQALQLAHQAMLAAEKVSLERGPANALMGADAPDAAARQRLADARLGSDATLAALQAALAGAPRQPDAALLAVGKARAALAAARRGVDAVAAQPRAARAPAQIRGAVQHMFDVVPLVMQAVTALSQRAEAVYPQFSGALMSARIAVELREYAGRLGSHFTAALTAQQALSEEDTAHINVLRGRIEQLRLLTTLSPNEANADARVAVALQTMEARYFGDGLAFAGGIVAASKAGRPYGMDSAQFAAGYVPAMQSILQVRDALLALSIDGARQASEQAQRELLLASCLGAAMLLMLAGLLYILRRRVVRPLLWATRAVVDIANGDLDTPVRVSQRRDEIGDMQHALLRLRASNLEKRQLELERQHLIEQLRVSADTDYLTGTLNRRAFTAAGKAMARRCQEHGLPLALIIFDIDYFKAVNDECGHDAGDLVLIRIAELVGRELCDGDILARYGGEEFIVMPVNCDLAGARGVAERLRAAIAAAPIRLPDGASLRVTASFGVTAAGGTPATLDGLFRSADAALYNAKKLGRNRVECG</sequence>
<evidence type="ECO:0000256" key="3">
    <source>
        <dbReference type="SAM" id="Coils"/>
    </source>
</evidence>
<dbReference type="EC" id="2.7.7.65" evidence="1"/>
<evidence type="ECO:0000256" key="1">
    <source>
        <dbReference type="ARBA" id="ARBA00012528"/>
    </source>
</evidence>
<dbReference type="InterPro" id="IPR003660">
    <property type="entry name" value="HAMP_dom"/>
</dbReference>
<dbReference type="SUPFAM" id="SSF158472">
    <property type="entry name" value="HAMP domain-like"/>
    <property type="match status" value="1"/>
</dbReference>
<gene>
    <name evidence="7" type="ORF">OIK44_22820</name>
</gene>
<evidence type="ECO:0000313" key="7">
    <source>
        <dbReference type="EMBL" id="MDC8760427.1"/>
    </source>
</evidence>
<dbReference type="InterPro" id="IPR029787">
    <property type="entry name" value="Nucleotide_cyclase"/>
</dbReference>
<accession>A0ABT5K5Z5</accession>
<evidence type="ECO:0000256" key="2">
    <source>
        <dbReference type="ARBA" id="ARBA00034247"/>
    </source>
</evidence>
<dbReference type="PROSITE" id="PS50887">
    <property type="entry name" value="GGDEF"/>
    <property type="match status" value="1"/>
</dbReference>
<protein>
    <recommendedName>
        <fullName evidence="1">diguanylate cyclase</fullName>
        <ecNumber evidence="1">2.7.7.65</ecNumber>
    </recommendedName>
</protein>
<dbReference type="PROSITE" id="PS50885">
    <property type="entry name" value="HAMP"/>
    <property type="match status" value="1"/>
</dbReference>
<feature type="coiled-coil region" evidence="3">
    <location>
        <begin position="379"/>
        <end position="406"/>
    </location>
</feature>
<evidence type="ECO:0000313" key="8">
    <source>
        <dbReference type="Proteomes" id="UP001221208"/>
    </source>
</evidence>
<evidence type="ECO:0000259" key="5">
    <source>
        <dbReference type="PROSITE" id="PS50885"/>
    </source>
</evidence>
<proteinExistence type="predicted"/>
<dbReference type="PANTHER" id="PTHR45138">
    <property type="entry name" value="REGULATORY COMPONENTS OF SENSORY TRANSDUCTION SYSTEM"/>
    <property type="match status" value="1"/>
</dbReference>
<evidence type="ECO:0000256" key="4">
    <source>
        <dbReference type="SAM" id="Phobius"/>
    </source>
</evidence>
<dbReference type="Gene3D" id="3.30.70.270">
    <property type="match status" value="1"/>
</dbReference>
<dbReference type="InterPro" id="IPR000160">
    <property type="entry name" value="GGDEF_dom"/>
</dbReference>
<dbReference type="PANTHER" id="PTHR45138:SF9">
    <property type="entry name" value="DIGUANYLATE CYCLASE DGCM-RELATED"/>
    <property type="match status" value="1"/>
</dbReference>